<dbReference type="EMBL" id="BAAABW010000026">
    <property type="protein sequence ID" value="GAA0366824.1"/>
    <property type="molecule type" value="Genomic_DNA"/>
</dbReference>
<dbReference type="CDD" id="cd00616">
    <property type="entry name" value="AHBA_syn"/>
    <property type="match status" value="1"/>
</dbReference>
<comment type="cofactor">
    <cofactor evidence="1">
        <name>pyridoxal 5'-phosphate</name>
        <dbReference type="ChEBI" id="CHEBI:597326"/>
    </cofactor>
</comment>
<feature type="compositionally biased region" description="Basic and acidic residues" evidence="7">
    <location>
        <begin position="1"/>
        <end position="28"/>
    </location>
</feature>
<sequence>MKTHTHSEKRLSGNGKRPAEEPAHRAPDGHTGQGSVWPDWPVHTRTTEERLLTALRSGRWAVSGAYTGEPSFEQSFAEAFAAFTGTTYAVPTCNGSAALTITLEALGVGAGDEVLVPGLTWVACASSVLRVGAVPVLVDVEPDTLCMSVAAAEAAITERTRAVMVVHLYGSAADLDGFTALTRKHGLGLLEDCSHVHGASWDGRRLGSFGDAAAFSLQQTKLLTSGEGGVAVTSDPGIHDRLYRKRVDGRGRREGTPPGELELQELPGVQGYNYCMSEFNAAVALDGLGRLDEENARRRASMRRLEELLADIDGVAPLARPPALNEDAAYQFCLRLDPAVFGHGAKNEVAAVLSGLLDVHVEPIDSALNDNVLYQPLTSGWIRPAAGPRRARDLDPSRFALPVAEAAGENAVVLPHRMFLAPPERMDLIATAVAKVRGQLSRA</sequence>
<dbReference type="Pfam" id="PF01041">
    <property type="entry name" value="DegT_DnrJ_EryC1"/>
    <property type="match status" value="1"/>
</dbReference>
<evidence type="ECO:0000256" key="3">
    <source>
        <dbReference type="ARBA" id="ARBA00022679"/>
    </source>
</evidence>
<protein>
    <submittedName>
        <fullName evidence="8">Uncharacterized protein</fullName>
    </submittedName>
</protein>
<evidence type="ECO:0000256" key="7">
    <source>
        <dbReference type="SAM" id="MobiDB-lite"/>
    </source>
</evidence>
<dbReference type="Gene3D" id="3.40.640.10">
    <property type="entry name" value="Type I PLP-dependent aspartate aminotransferase-like (Major domain)"/>
    <property type="match status" value="1"/>
</dbReference>
<dbReference type="InterPro" id="IPR015421">
    <property type="entry name" value="PyrdxlP-dep_Trfase_major"/>
</dbReference>
<comment type="caution">
    <text evidence="8">The sequence shown here is derived from an EMBL/GenBank/DDBJ whole genome shotgun (WGS) entry which is preliminary data.</text>
</comment>
<dbReference type="PANTHER" id="PTHR30244:SF34">
    <property type="entry name" value="DTDP-4-AMINO-4,6-DIDEOXYGALACTOSE TRANSAMINASE"/>
    <property type="match status" value="1"/>
</dbReference>
<dbReference type="SUPFAM" id="SSF53383">
    <property type="entry name" value="PLP-dependent transferases"/>
    <property type="match status" value="1"/>
</dbReference>
<reference evidence="8 9" key="1">
    <citation type="journal article" date="2019" name="Int. J. Syst. Evol. Microbiol.">
        <title>The Global Catalogue of Microorganisms (GCM) 10K type strain sequencing project: providing services to taxonomists for standard genome sequencing and annotation.</title>
        <authorList>
            <consortium name="The Broad Institute Genomics Platform"/>
            <consortium name="The Broad Institute Genome Sequencing Center for Infectious Disease"/>
            <person name="Wu L."/>
            <person name="Ma J."/>
        </authorList>
    </citation>
    <scope>NUCLEOTIDE SEQUENCE [LARGE SCALE GENOMIC DNA]</scope>
    <source>
        <strain evidence="8 9">JCM 4565</strain>
    </source>
</reference>
<keyword evidence="4 6" id="KW-0663">Pyridoxal phosphate</keyword>
<evidence type="ECO:0000256" key="1">
    <source>
        <dbReference type="ARBA" id="ARBA00001933"/>
    </source>
</evidence>
<dbReference type="InterPro" id="IPR015422">
    <property type="entry name" value="PyrdxlP-dep_Trfase_small"/>
</dbReference>
<proteinExistence type="inferred from homology"/>
<keyword evidence="2" id="KW-0032">Aminotransferase</keyword>
<dbReference type="Gene3D" id="3.90.1150.10">
    <property type="entry name" value="Aspartate Aminotransferase, domain 1"/>
    <property type="match status" value="1"/>
</dbReference>
<organism evidence="8 9">
    <name type="scientific">Streptomyces blastmyceticus</name>
    <dbReference type="NCBI Taxonomy" id="68180"/>
    <lineage>
        <taxon>Bacteria</taxon>
        <taxon>Bacillati</taxon>
        <taxon>Actinomycetota</taxon>
        <taxon>Actinomycetes</taxon>
        <taxon>Kitasatosporales</taxon>
        <taxon>Streptomycetaceae</taxon>
        <taxon>Streptomyces</taxon>
    </lineage>
</organism>
<dbReference type="PANTHER" id="PTHR30244">
    <property type="entry name" value="TRANSAMINASE"/>
    <property type="match status" value="1"/>
</dbReference>
<keyword evidence="3" id="KW-0808">Transferase</keyword>
<gene>
    <name evidence="8" type="ORF">GCM10010319_50930</name>
</gene>
<feature type="region of interest" description="Disordered" evidence="7">
    <location>
        <begin position="1"/>
        <end position="41"/>
    </location>
</feature>
<evidence type="ECO:0000256" key="4">
    <source>
        <dbReference type="ARBA" id="ARBA00022898"/>
    </source>
</evidence>
<dbReference type="InterPro" id="IPR000653">
    <property type="entry name" value="DegT/StrS_aminotransferase"/>
</dbReference>
<dbReference type="RefSeq" id="WP_344121236.1">
    <property type="nucleotide sequence ID" value="NZ_BAAABW010000026.1"/>
</dbReference>
<evidence type="ECO:0000313" key="9">
    <source>
        <dbReference type="Proteomes" id="UP001500063"/>
    </source>
</evidence>
<evidence type="ECO:0000313" key="8">
    <source>
        <dbReference type="EMBL" id="GAA0366824.1"/>
    </source>
</evidence>
<name>A0ABN0XLG1_9ACTN</name>
<keyword evidence="9" id="KW-1185">Reference proteome</keyword>
<evidence type="ECO:0000256" key="2">
    <source>
        <dbReference type="ARBA" id="ARBA00022576"/>
    </source>
</evidence>
<comment type="similarity">
    <text evidence="5">Belongs to the DegT/DnrJ/EryC1 family. L-glutamine:2-deoxy-scyllo-inosose/scyllo-inosose aminotransferase subfamily.</text>
</comment>
<accession>A0ABN0XLG1</accession>
<dbReference type="Proteomes" id="UP001500063">
    <property type="component" value="Unassembled WGS sequence"/>
</dbReference>
<evidence type="ECO:0000256" key="6">
    <source>
        <dbReference type="RuleBase" id="RU004508"/>
    </source>
</evidence>
<dbReference type="InterPro" id="IPR015424">
    <property type="entry name" value="PyrdxlP-dep_Trfase"/>
</dbReference>
<evidence type="ECO:0000256" key="5">
    <source>
        <dbReference type="ARBA" id="ARBA00038398"/>
    </source>
</evidence>